<organism evidence="1 2">
    <name type="scientific">Rothia mucilaginosa (strain DY-18)</name>
    <name type="common">Stomatococcus mucilaginosus</name>
    <dbReference type="NCBI Taxonomy" id="680646"/>
    <lineage>
        <taxon>Bacteria</taxon>
        <taxon>Bacillati</taxon>
        <taxon>Actinomycetota</taxon>
        <taxon>Actinomycetes</taxon>
        <taxon>Micrococcales</taxon>
        <taxon>Micrococcaceae</taxon>
        <taxon>Rothia</taxon>
    </lineage>
</organism>
<dbReference type="Proteomes" id="UP000001883">
    <property type="component" value="Chromosome"/>
</dbReference>
<dbReference type="GO" id="GO:0016746">
    <property type="term" value="F:acyltransferase activity"/>
    <property type="evidence" value="ECO:0007669"/>
    <property type="project" value="UniProtKB-KW"/>
</dbReference>
<dbReference type="STRING" id="680646.RMDY18_17390"/>
<sequence length="584" mass="60765">MESNLVAETVNRRRNTTAAGDKLLRAGGVGGHDGCSTEQAAKLNHVAYAQTNRRDDADRGGLVVHHADCCFVGNHCGEGGGGSVSGNRDHVQTDGADGGHCFELVQGDVSGGCGFNHADVLRDWDEGAGEAADVRARHEAALLHRIVEQRKCRNGAVGTDGFQTHFFEDVRDRVANLCGGCQGEVNNVEGYAQTLGGEGTNQLTDAGNLEGCLLDFFGAGIEGFTADLLQGAVYHAGAGDTYGDGGVCLLHAVECARHEGVVADGVREDDKLGAAEAVCVRGQVCGGADGFAHEFDGAHVDAGAGGSDVYGGADHVGFCERSRDGANQLFIGGGHALIDEGAEATDEVHADCLGSCVEGTSELYIVLIIGGACHQRDGGDGDALVYDRDAEFGFDTFADADEVCGAAGDLVVDFAAGYLTVRVGAVKQGDAHGDGANVELLLLDHSDGFKNIVIHHGGRLDGVHCLEDGFCLDANLDLLFVLNTNHGFLQVDEVLLLFVEGAVHDHGEVFAHDGLGDVKDVDLALGEGCGHGGDDAFVVDACDSEDNLHGVLLVVWGCVPKEVHKGTGIRIFIRAIIGYPEHTV</sequence>
<keyword evidence="1" id="KW-0012">Acyltransferase</keyword>
<name>D2NPK3_ROTMD</name>
<dbReference type="KEGG" id="rmu:RMDY18_17390"/>
<keyword evidence="1" id="KW-0808">Transferase</keyword>
<keyword evidence="1" id="KW-0378">Hydrolase</keyword>
<dbReference type="GO" id="GO:0016787">
    <property type="term" value="F:hydrolase activity"/>
    <property type="evidence" value="ECO:0007669"/>
    <property type="project" value="UniProtKB-KW"/>
</dbReference>
<dbReference type="HOGENOM" id="CLU_466821_0_0_11"/>
<keyword evidence="2" id="KW-1185">Reference proteome</keyword>
<dbReference type="AlphaFoldDB" id="D2NPK3"/>
<reference evidence="1 2" key="2">
    <citation type="journal article" date="2010" name="J Osaka Dent Univ">
        <title>Isolation and identification of Rothia mucilaginosa from persistent apical periodontitis lesions.</title>
        <authorList>
            <person name="Yamane K."/>
            <person name="Yoshida M."/>
            <person name="Fujihira T."/>
            <person name="Baba T."/>
            <person name="Tsuji N."/>
            <person name="Hayashi H."/>
            <person name="Sugimori C."/>
            <person name="Yamanaka T."/>
            <person name="Mashimo C."/>
            <person name="Nambu T."/>
            <person name="Kawai H."/>
            <person name="Fukushima H."/>
        </authorList>
    </citation>
    <scope>NUCLEOTIDE SEQUENCE [LARGE SCALE GENOMIC DNA]</scope>
    <source>
        <strain evidence="1 2">DY-18</strain>
    </source>
</reference>
<reference evidence="1 2" key="3">
    <citation type="journal article" date="2010" name="Sequencing">
        <title>Complete Genome Sequence of Rothia mucilaginosa DY-18: A Clinical Isolate with Dense Meshwork-Like Structures from a Persistent Apical Periodontitis Lesion.</title>
        <authorList>
            <person name="Yamane K."/>
            <person name="Nambu T."/>
            <person name="Yamanaka T."/>
            <person name="Mashimo C."/>
            <person name="Sugimori C."/>
            <person name="Leung K.-P."/>
            <person name="Fukushima H."/>
        </authorList>
    </citation>
    <scope>NUCLEOTIDE SEQUENCE [LARGE SCALE GENOMIC DNA]</scope>
    <source>
        <strain evidence="1 2">DY-18</strain>
    </source>
</reference>
<evidence type="ECO:0000313" key="2">
    <source>
        <dbReference type="Proteomes" id="UP000001883"/>
    </source>
</evidence>
<accession>D2NPK3</accession>
<protein>
    <submittedName>
        <fullName evidence="1">Predicted hydrolase or acyltransferase</fullName>
    </submittedName>
</protein>
<reference evidence="2" key="1">
    <citation type="submission" date="2009-07" db="EMBL/GenBank/DDBJ databases">
        <title>Complete genome sequence of Rothia mucilaginosa DJ.</title>
        <authorList>
            <person name="Yamane K."/>
            <person name="Nambu T."/>
            <person name="Mashimo C."/>
            <person name="Sugimori C."/>
            <person name="Yamanaka T."/>
            <person name="Leung K."/>
            <person name="Fukushima H."/>
        </authorList>
    </citation>
    <scope>NUCLEOTIDE SEQUENCE [LARGE SCALE GENOMIC DNA]</scope>
    <source>
        <strain evidence="2">DY-18</strain>
    </source>
</reference>
<dbReference type="EMBL" id="AP011540">
    <property type="protein sequence ID" value="BAI65571.1"/>
    <property type="molecule type" value="Genomic_DNA"/>
</dbReference>
<gene>
    <name evidence="1" type="ordered locus">RMDY18_17390</name>
</gene>
<proteinExistence type="predicted"/>
<evidence type="ECO:0000313" key="1">
    <source>
        <dbReference type="EMBL" id="BAI65571.1"/>
    </source>
</evidence>